<dbReference type="OrthoDB" id="2330027at2759"/>
<protein>
    <submittedName>
        <fullName evidence="1">Uncharacterized protein</fullName>
    </submittedName>
</protein>
<feature type="non-terminal residue" evidence="1">
    <location>
        <position position="253"/>
    </location>
</feature>
<dbReference type="Proteomes" id="UP000749646">
    <property type="component" value="Unassembled WGS sequence"/>
</dbReference>
<organism evidence="1 2">
    <name type="scientific">Modicella reniformis</name>
    <dbReference type="NCBI Taxonomy" id="1440133"/>
    <lineage>
        <taxon>Eukaryota</taxon>
        <taxon>Fungi</taxon>
        <taxon>Fungi incertae sedis</taxon>
        <taxon>Mucoromycota</taxon>
        <taxon>Mortierellomycotina</taxon>
        <taxon>Mortierellomycetes</taxon>
        <taxon>Mortierellales</taxon>
        <taxon>Mortierellaceae</taxon>
        <taxon>Modicella</taxon>
    </lineage>
</organism>
<name>A0A9P6SRQ2_9FUNG</name>
<dbReference type="SUPFAM" id="SSF101898">
    <property type="entry name" value="NHL repeat"/>
    <property type="match status" value="1"/>
</dbReference>
<dbReference type="AlphaFoldDB" id="A0A9P6SRQ2"/>
<comment type="caution">
    <text evidence="1">The sequence shown here is derived from an EMBL/GenBank/DDBJ whole genome shotgun (WGS) entry which is preliminary data.</text>
</comment>
<evidence type="ECO:0000313" key="2">
    <source>
        <dbReference type="Proteomes" id="UP000749646"/>
    </source>
</evidence>
<sequence length="253" mass="28363">MASIETPSNSRDTFGPHQHRVVATVERDKHVKGEEDFRNLSIGLAISSKGDQVAIYQEPKIGQWKNDTKFPECSFRIHLYNNPLAPKQHDITLDVGGDGNQTIAPHRVFDSFVGYGAFSTEMEDTLFVSCNGFFLNVFNVMPGKAWTHIRAIRLTDLTPTFSRRIMCKAMTETISGNTFMWLEDNGLCCTLWDLQEGSNVSYIFSTDNTRFSGSSFRSSSKMAISPDESIVVLARDNTLTTYYASNGIEISTR</sequence>
<gene>
    <name evidence="1" type="ORF">BGZ65_010440</name>
</gene>
<evidence type="ECO:0000313" key="1">
    <source>
        <dbReference type="EMBL" id="KAF9993970.1"/>
    </source>
</evidence>
<dbReference type="EMBL" id="JAAAHW010001693">
    <property type="protein sequence ID" value="KAF9993970.1"/>
    <property type="molecule type" value="Genomic_DNA"/>
</dbReference>
<reference evidence="1" key="1">
    <citation type="journal article" date="2020" name="Fungal Divers.">
        <title>Resolving the Mortierellaceae phylogeny through synthesis of multi-gene phylogenetics and phylogenomics.</title>
        <authorList>
            <person name="Vandepol N."/>
            <person name="Liber J."/>
            <person name="Desiro A."/>
            <person name="Na H."/>
            <person name="Kennedy M."/>
            <person name="Barry K."/>
            <person name="Grigoriev I.V."/>
            <person name="Miller A.N."/>
            <person name="O'Donnell K."/>
            <person name="Stajich J.E."/>
            <person name="Bonito G."/>
        </authorList>
    </citation>
    <scope>NUCLEOTIDE SEQUENCE</scope>
    <source>
        <strain evidence="1">MES-2147</strain>
    </source>
</reference>
<proteinExistence type="predicted"/>
<accession>A0A9P6SRQ2</accession>
<keyword evidence="2" id="KW-1185">Reference proteome</keyword>